<evidence type="ECO:0000313" key="3">
    <source>
        <dbReference type="Proteomes" id="UP000053477"/>
    </source>
</evidence>
<feature type="region of interest" description="Disordered" evidence="1">
    <location>
        <begin position="208"/>
        <end position="262"/>
    </location>
</feature>
<organism evidence="2 3">
    <name type="scientific">Schizopora paradoxa</name>
    <dbReference type="NCBI Taxonomy" id="27342"/>
    <lineage>
        <taxon>Eukaryota</taxon>
        <taxon>Fungi</taxon>
        <taxon>Dikarya</taxon>
        <taxon>Basidiomycota</taxon>
        <taxon>Agaricomycotina</taxon>
        <taxon>Agaricomycetes</taxon>
        <taxon>Hymenochaetales</taxon>
        <taxon>Schizoporaceae</taxon>
        <taxon>Schizopora</taxon>
    </lineage>
</organism>
<dbReference type="AlphaFoldDB" id="A0A0H2S139"/>
<dbReference type="Proteomes" id="UP000053477">
    <property type="component" value="Unassembled WGS sequence"/>
</dbReference>
<sequence length="262" mass="28241">MSGLDYDVVDNLASSLASLLGFFDAAEELRQLCASLASSSSCISNADLATLVSLVEVAKGTMRRSGVRLHLFASCPENLQEHRAAYFRLLRELQCLSRFSPPDSQDVLERLGRLLFPLSTRFANGPLSTSNGVSSRCLVMQDMSNNLPTSKVKASLLADPYAGNGSRTASLRPQADPEKLMPPPPPEITTRLKRSCLPAGSSLKWHKRTRIMEPIQKYDDQSDASDDSSESDSDDDADSYAAGGEGAGWARALPAFPTEPAG</sequence>
<feature type="region of interest" description="Disordered" evidence="1">
    <location>
        <begin position="163"/>
        <end position="195"/>
    </location>
</feature>
<protein>
    <submittedName>
        <fullName evidence="2">Uncharacterized protein</fullName>
    </submittedName>
</protein>
<keyword evidence="3" id="KW-1185">Reference proteome</keyword>
<dbReference type="EMBL" id="KQ085901">
    <property type="protein sequence ID" value="KLO17724.1"/>
    <property type="molecule type" value="Genomic_DNA"/>
</dbReference>
<evidence type="ECO:0000313" key="2">
    <source>
        <dbReference type="EMBL" id="KLO17724.1"/>
    </source>
</evidence>
<feature type="compositionally biased region" description="Acidic residues" evidence="1">
    <location>
        <begin position="221"/>
        <end position="238"/>
    </location>
</feature>
<dbReference type="InParanoid" id="A0A0H2S139"/>
<dbReference type="OrthoDB" id="2793736at2759"/>
<proteinExistence type="predicted"/>
<name>A0A0H2S139_9AGAM</name>
<reference evidence="2 3" key="1">
    <citation type="submission" date="2015-04" db="EMBL/GenBank/DDBJ databases">
        <title>Complete genome sequence of Schizopora paradoxa KUC8140, a cosmopolitan wood degrader in East Asia.</title>
        <authorList>
            <consortium name="DOE Joint Genome Institute"/>
            <person name="Min B."/>
            <person name="Park H."/>
            <person name="Jang Y."/>
            <person name="Kim J.-J."/>
            <person name="Kim K.H."/>
            <person name="Pangilinan J."/>
            <person name="Lipzen A."/>
            <person name="Riley R."/>
            <person name="Grigoriev I.V."/>
            <person name="Spatafora J.W."/>
            <person name="Choi I.-G."/>
        </authorList>
    </citation>
    <scope>NUCLEOTIDE SEQUENCE [LARGE SCALE GENOMIC DNA]</scope>
    <source>
        <strain evidence="2 3">KUC8140</strain>
    </source>
</reference>
<accession>A0A0H2S139</accession>
<evidence type="ECO:0000256" key="1">
    <source>
        <dbReference type="SAM" id="MobiDB-lite"/>
    </source>
</evidence>
<gene>
    <name evidence="2" type="ORF">SCHPADRAFT_994067</name>
</gene>